<dbReference type="AlphaFoldDB" id="A0A5D3C9S5"/>
<dbReference type="EMBL" id="SSTE01012982">
    <property type="protein sequence ID" value="KAA0048166.1"/>
    <property type="molecule type" value="Genomic_DNA"/>
</dbReference>
<dbReference type="EMBL" id="SSTD01012952">
    <property type="protein sequence ID" value="TYK08090.1"/>
    <property type="molecule type" value="Genomic_DNA"/>
</dbReference>
<dbReference type="OrthoDB" id="1721964at2759"/>
<accession>A0A5D3C9S5</accession>
<evidence type="ECO:0000313" key="3">
    <source>
        <dbReference type="EMBL" id="TYK08090.1"/>
    </source>
</evidence>
<organism evidence="3 5">
    <name type="scientific">Cucumis melo var. makuwa</name>
    <name type="common">Oriental melon</name>
    <dbReference type="NCBI Taxonomy" id="1194695"/>
    <lineage>
        <taxon>Eukaryota</taxon>
        <taxon>Viridiplantae</taxon>
        <taxon>Streptophyta</taxon>
        <taxon>Embryophyta</taxon>
        <taxon>Tracheophyta</taxon>
        <taxon>Spermatophyta</taxon>
        <taxon>Magnoliopsida</taxon>
        <taxon>eudicotyledons</taxon>
        <taxon>Gunneridae</taxon>
        <taxon>Pentapetalae</taxon>
        <taxon>rosids</taxon>
        <taxon>fabids</taxon>
        <taxon>Cucurbitales</taxon>
        <taxon>Cucurbitaceae</taxon>
        <taxon>Benincaseae</taxon>
        <taxon>Cucumis</taxon>
    </lineage>
</organism>
<dbReference type="CDD" id="cd09272">
    <property type="entry name" value="RNase_HI_RT_Ty1"/>
    <property type="match status" value="1"/>
</dbReference>
<evidence type="ECO:0000313" key="2">
    <source>
        <dbReference type="EMBL" id="KAA0048166.1"/>
    </source>
</evidence>
<comment type="caution">
    <text evidence="3">The sequence shown here is derived from an EMBL/GenBank/DDBJ whole genome shotgun (WGS) entry which is preliminary data.</text>
</comment>
<name>A0A5D3C9S5_CUCMM</name>
<dbReference type="PANTHER" id="PTHR11439">
    <property type="entry name" value="GAG-POL-RELATED RETROTRANSPOSON"/>
    <property type="match status" value="1"/>
</dbReference>
<evidence type="ECO:0000313" key="4">
    <source>
        <dbReference type="Proteomes" id="UP000321393"/>
    </source>
</evidence>
<sequence length="167" mass="19043">MRRCASVVGSLIYVMLCTRLDICYAVGIISRYQSNLGLDHWIADTDYDFQAYKDSRKSTSGSVFTVNEGVVVWHSIKQGCITDSTMEAEYVATCEAVKEAIWLRKFLHDLQVVPNINLPITLYCDNRGAVANSKEPHSHRRGKHIRRKYHLIQEIVQRGDVIITKIV</sequence>
<dbReference type="Proteomes" id="UP000321393">
    <property type="component" value="Unassembled WGS sequence"/>
</dbReference>
<feature type="chain" id="PRO_5042723077" evidence="1">
    <location>
        <begin position="26"/>
        <end position="167"/>
    </location>
</feature>
<proteinExistence type="predicted"/>
<dbReference type="Proteomes" id="UP000321947">
    <property type="component" value="Unassembled WGS sequence"/>
</dbReference>
<evidence type="ECO:0000256" key="1">
    <source>
        <dbReference type="SAM" id="SignalP"/>
    </source>
</evidence>
<protein>
    <submittedName>
        <fullName evidence="3">Gag/pol protein</fullName>
    </submittedName>
</protein>
<evidence type="ECO:0000313" key="5">
    <source>
        <dbReference type="Proteomes" id="UP000321947"/>
    </source>
</evidence>
<reference evidence="4 5" key="1">
    <citation type="submission" date="2019-08" db="EMBL/GenBank/DDBJ databases">
        <title>Draft genome sequences of two oriental melons (Cucumis melo L. var makuwa).</title>
        <authorList>
            <person name="Kwon S.-Y."/>
        </authorList>
    </citation>
    <scope>NUCLEOTIDE SEQUENCE [LARGE SCALE GENOMIC DNA]</scope>
    <source>
        <strain evidence="5">cv. Chang Bougi</strain>
        <strain evidence="4">cv. SW 3</strain>
        <tissue evidence="3">Leaf</tissue>
    </source>
</reference>
<feature type="signal peptide" evidence="1">
    <location>
        <begin position="1"/>
        <end position="25"/>
    </location>
</feature>
<dbReference type="PANTHER" id="PTHR11439:SF496">
    <property type="entry name" value="RNA-DIRECTED DNA POLYMERASE"/>
    <property type="match status" value="1"/>
</dbReference>
<gene>
    <name evidence="3" type="ORF">E5676_scaffold265G002490</name>
    <name evidence="2" type="ORF">E6C27_scaffold63G00670</name>
</gene>
<keyword evidence="1" id="KW-0732">Signal</keyword>